<feature type="domain" description="SF3 helicase" evidence="3">
    <location>
        <begin position="286"/>
        <end position="448"/>
    </location>
</feature>
<proteinExistence type="predicted"/>
<gene>
    <name evidence="4" type="ORF">B5D07_02640</name>
</gene>
<dbReference type="Gene3D" id="3.40.50.300">
    <property type="entry name" value="P-loop containing nucleotide triphosphate hydrolases"/>
    <property type="match status" value="1"/>
</dbReference>
<dbReference type="InterPro" id="IPR045455">
    <property type="entry name" value="NrS-1_pol-like_helicase"/>
</dbReference>
<dbReference type="Pfam" id="PF19263">
    <property type="entry name" value="DUF5906"/>
    <property type="match status" value="1"/>
</dbReference>
<organism evidence="4 5">
    <name type="scientific">Limosilactobacillus reuteri</name>
    <name type="common">Lactobacillus reuteri</name>
    <dbReference type="NCBI Taxonomy" id="1598"/>
    <lineage>
        <taxon>Bacteria</taxon>
        <taxon>Bacillati</taxon>
        <taxon>Bacillota</taxon>
        <taxon>Bacilli</taxon>
        <taxon>Lactobacillales</taxon>
        <taxon>Lactobacillaceae</taxon>
        <taxon>Limosilactobacillus</taxon>
    </lineage>
</organism>
<dbReference type="InterPro" id="IPR014015">
    <property type="entry name" value="Helicase_SF3_DNA-vir"/>
</dbReference>
<keyword evidence="1" id="KW-0547">Nucleotide-binding</keyword>
<name>A0A1V4FNG7_LIMRT</name>
<protein>
    <recommendedName>
        <fullName evidence="3">SF3 helicase domain-containing protein</fullName>
    </recommendedName>
</protein>
<dbReference type="AlphaFoldDB" id="A0A1V4FNG7"/>
<evidence type="ECO:0000256" key="1">
    <source>
        <dbReference type="ARBA" id="ARBA00022741"/>
    </source>
</evidence>
<sequence length="600" mass="69473">MEENKVKLSDDQKLICKAYGIAESEWSSLYDEADALWHDPQYNGNFKLEPLSIPALLSTFDKEKYVYNENENSGRAPLFAWSDEGDDWRKMIELFIPCWIKLLLAKRTGRPYLVYEWSTFATKLAINRPTEVYPQLSQGQTYQEEKGTWRIFEHREMKNWFNYQLQGQLAKWGITDTRALNDGFTKGWNIFNSSRFVYKYDVKTPDKKMTTGLVAFKNGTYDFKENALRGHCRSDYLVNYHSYDLDTSNSKPATETNAMLEEMLTDGLKLGEYGSDKLATLAANNESVTCLKEYIGYMFFNSYKKAPNRFMIFTGKKGNGKSTLINLIGNWYLDGENNDNTTPIDLVQLTDPNNRFVVSTLYSKELAYDADIGTDLLQSMARIKKLTGGDGLPAEFKGGKQFMLNAYAKLLFSANDLPPVSGKQVDGALKDRAIVLPFFNKDTRDVDRAFWKRHNIETIKAERPQFVYECIQAFRNTFKHGFTISKEIRSATDEWLEANDVLGSWLNSIPYNNPNLIRRTKNEIYFLADKEAWNDYKQYCNDNDLNAYSKKSWSSELKIKFDFEKDRDTDKDDGVKYTSWRNQEVLIKLLAMYAEDNSIE</sequence>
<evidence type="ECO:0000259" key="3">
    <source>
        <dbReference type="PROSITE" id="PS51206"/>
    </source>
</evidence>
<evidence type="ECO:0000256" key="2">
    <source>
        <dbReference type="ARBA" id="ARBA00022840"/>
    </source>
</evidence>
<reference evidence="4 5" key="1">
    <citation type="submission" date="2017-03" db="EMBL/GenBank/DDBJ databases">
        <title>Antibiotic resistance of probiotic microorganisms.</title>
        <authorList>
            <person name="Sanudo A.I."/>
            <person name="Olivares M."/>
            <person name="Banuelos O."/>
        </authorList>
    </citation>
    <scope>NUCLEOTIDE SEQUENCE [LARGE SCALE GENOMIC DNA]</scope>
    <source>
        <strain evidence="4 5">CECT8605</strain>
    </source>
</reference>
<dbReference type="PROSITE" id="PS51206">
    <property type="entry name" value="SF3_HELICASE_1"/>
    <property type="match status" value="1"/>
</dbReference>
<dbReference type="EMBL" id="MWVS01000031">
    <property type="protein sequence ID" value="OPG88942.1"/>
    <property type="molecule type" value="Genomic_DNA"/>
</dbReference>
<dbReference type="SUPFAM" id="SSF52540">
    <property type="entry name" value="P-loop containing nucleoside triphosphate hydrolases"/>
    <property type="match status" value="1"/>
</dbReference>
<accession>A0A1V4FNG7</accession>
<dbReference type="InterPro" id="IPR027417">
    <property type="entry name" value="P-loop_NTPase"/>
</dbReference>
<dbReference type="GO" id="GO:0005524">
    <property type="term" value="F:ATP binding"/>
    <property type="evidence" value="ECO:0007669"/>
    <property type="project" value="UniProtKB-KW"/>
</dbReference>
<evidence type="ECO:0000313" key="4">
    <source>
        <dbReference type="EMBL" id="OPG88942.1"/>
    </source>
</evidence>
<keyword evidence="2" id="KW-0067">ATP-binding</keyword>
<dbReference type="Proteomes" id="UP000189795">
    <property type="component" value="Unassembled WGS sequence"/>
</dbReference>
<comment type="caution">
    <text evidence="4">The sequence shown here is derived from an EMBL/GenBank/DDBJ whole genome shotgun (WGS) entry which is preliminary data.</text>
</comment>
<evidence type="ECO:0000313" key="5">
    <source>
        <dbReference type="Proteomes" id="UP000189795"/>
    </source>
</evidence>
<dbReference type="RefSeq" id="WP_079375930.1">
    <property type="nucleotide sequence ID" value="NZ_MWVS01000031.1"/>
</dbReference>